<accession>A0A1X2HJI5</accession>
<name>A0A1X2HJI5_SYNRA</name>
<dbReference type="AlphaFoldDB" id="A0A1X2HJI5"/>
<keyword evidence="1" id="KW-1133">Transmembrane helix</keyword>
<keyword evidence="1" id="KW-0472">Membrane</keyword>
<protein>
    <submittedName>
        <fullName evidence="2">Uncharacterized protein</fullName>
    </submittedName>
</protein>
<evidence type="ECO:0000256" key="1">
    <source>
        <dbReference type="SAM" id="Phobius"/>
    </source>
</evidence>
<keyword evidence="3" id="KW-1185">Reference proteome</keyword>
<dbReference type="Proteomes" id="UP000242180">
    <property type="component" value="Unassembled WGS sequence"/>
</dbReference>
<sequence>MRGALRCRYCVTNWVLCRMAKRGCRETGMTTYESTISSDKAYDALAGSIDVRASNAVRIDRPTTRCLVSPFLLDDVLTITTSSCAIIFKITSLDRTTAAETVVVVEAGTVMTWGCRVKIVIIVFVVVVVVRGRIRGIKRGCLSLWWCCSCSGGSWGSVGGGGHALATKVTAPFGPRALLQWHGRRCSRSRRRRSRRWRVIQERRGRIIMK</sequence>
<keyword evidence="1" id="KW-0812">Transmembrane</keyword>
<dbReference type="EMBL" id="MCGN01000003">
    <property type="protein sequence ID" value="ORY99250.1"/>
    <property type="molecule type" value="Genomic_DNA"/>
</dbReference>
<evidence type="ECO:0000313" key="2">
    <source>
        <dbReference type="EMBL" id="ORY99250.1"/>
    </source>
</evidence>
<reference evidence="2 3" key="1">
    <citation type="submission" date="2016-07" db="EMBL/GenBank/DDBJ databases">
        <title>Pervasive Adenine N6-methylation of Active Genes in Fungi.</title>
        <authorList>
            <consortium name="DOE Joint Genome Institute"/>
            <person name="Mondo S.J."/>
            <person name="Dannebaum R.O."/>
            <person name="Kuo R.C."/>
            <person name="Labutti K."/>
            <person name="Haridas S."/>
            <person name="Kuo A."/>
            <person name="Salamov A."/>
            <person name="Ahrendt S.R."/>
            <person name="Lipzen A."/>
            <person name="Sullivan W."/>
            <person name="Andreopoulos W.B."/>
            <person name="Clum A."/>
            <person name="Lindquist E."/>
            <person name="Daum C."/>
            <person name="Ramamoorthy G.K."/>
            <person name="Gryganskyi A."/>
            <person name="Culley D."/>
            <person name="Magnuson J.K."/>
            <person name="James T.Y."/>
            <person name="O'Malley M.A."/>
            <person name="Stajich J.E."/>
            <person name="Spatafora J.W."/>
            <person name="Visel A."/>
            <person name="Grigoriev I.V."/>
        </authorList>
    </citation>
    <scope>NUCLEOTIDE SEQUENCE [LARGE SCALE GENOMIC DNA]</scope>
    <source>
        <strain evidence="2 3">NRRL 2496</strain>
    </source>
</reference>
<feature type="transmembrane region" description="Helical" evidence="1">
    <location>
        <begin position="71"/>
        <end position="90"/>
    </location>
</feature>
<comment type="caution">
    <text evidence="2">The sequence shown here is derived from an EMBL/GenBank/DDBJ whole genome shotgun (WGS) entry which is preliminary data.</text>
</comment>
<dbReference type="InParanoid" id="A0A1X2HJI5"/>
<feature type="transmembrane region" description="Helical" evidence="1">
    <location>
        <begin position="110"/>
        <end position="130"/>
    </location>
</feature>
<gene>
    <name evidence="2" type="ORF">BCR43DRAFT_223500</name>
</gene>
<proteinExistence type="predicted"/>
<evidence type="ECO:0000313" key="3">
    <source>
        <dbReference type="Proteomes" id="UP000242180"/>
    </source>
</evidence>
<organism evidence="2 3">
    <name type="scientific">Syncephalastrum racemosum</name>
    <name type="common">Filamentous fungus</name>
    <dbReference type="NCBI Taxonomy" id="13706"/>
    <lineage>
        <taxon>Eukaryota</taxon>
        <taxon>Fungi</taxon>
        <taxon>Fungi incertae sedis</taxon>
        <taxon>Mucoromycota</taxon>
        <taxon>Mucoromycotina</taxon>
        <taxon>Mucoromycetes</taxon>
        <taxon>Mucorales</taxon>
        <taxon>Syncephalastraceae</taxon>
        <taxon>Syncephalastrum</taxon>
    </lineage>
</organism>